<name>A0A2P2NFY6_RHIMU</name>
<evidence type="ECO:0000256" key="1">
    <source>
        <dbReference type="SAM" id="Phobius"/>
    </source>
</evidence>
<dbReference type="AlphaFoldDB" id="A0A2P2NFY6"/>
<sequence>MPMDIVFPELSELQFGLILLYLLIESQTNILLLFWSLDIVIHI</sequence>
<evidence type="ECO:0000313" key="2">
    <source>
        <dbReference type="EMBL" id="MBX41359.1"/>
    </source>
</evidence>
<organism evidence="2">
    <name type="scientific">Rhizophora mucronata</name>
    <name type="common">Asiatic mangrove</name>
    <dbReference type="NCBI Taxonomy" id="61149"/>
    <lineage>
        <taxon>Eukaryota</taxon>
        <taxon>Viridiplantae</taxon>
        <taxon>Streptophyta</taxon>
        <taxon>Embryophyta</taxon>
        <taxon>Tracheophyta</taxon>
        <taxon>Spermatophyta</taxon>
        <taxon>Magnoliopsida</taxon>
        <taxon>eudicotyledons</taxon>
        <taxon>Gunneridae</taxon>
        <taxon>Pentapetalae</taxon>
        <taxon>rosids</taxon>
        <taxon>fabids</taxon>
        <taxon>Malpighiales</taxon>
        <taxon>Rhizophoraceae</taxon>
        <taxon>Rhizophora</taxon>
    </lineage>
</organism>
<reference evidence="2" key="1">
    <citation type="submission" date="2018-02" db="EMBL/GenBank/DDBJ databases">
        <title>Rhizophora mucronata_Transcriptome.</title>
        <authorList>
            <person name="Meera S.P."/>
            <person name="Sreeshan A."/>
            <person name="Augustine A."/>
        </authorList>
    </citation>
    <scope>NUCLEOTIDE SEQUENCE</scope>
    <source>
        <tissue evidence="2">Leaf</tissue>
    </source>
</reference>
<keyword evidence="1" id="KW-0812">Transmembrane</keyword>
<accession>A0A2P2NFY6</accession>
<feature type="transmembrane region" description="Helical" evidence="1">
    <location>
        <begin position="15"/>
        <end position="37"/>
    </location>
</feature>
<proteinExistence type="predicted"/>
<protein>
    <submittedName>
        <fullName evidence="2">Uncharacterized protein</fullName>
    </submittedName>
</protein>
<dbReference type="EMBL" id="GGEC01060875">
    <property type="protein sequence ID" value="MBX41359.1"/>
    <property type="molecule type" value="Transcribed_RNA"/>
</dbReference>
<keyword evidence="1" id="KW-0472">Membrane</keyword>
<keyword evidence="1" id="KW-1133">Transmembrane helix</keyword>